<dbReference type="SUPFAM" id="SSF55781">
    <property type="entry name" value="GAF domain-like"/>
    <property type="match status" value="1"/>
</dbReference>
<dbReference type="KEGG" id="aaco:K1I37_07075"/>
<dbReference type="eggNOG" id="COG4191">
    <property type="taxonomic scope" value="Bacteria"/>
</dbReference>
<dbReference type="GO" id="GO:0006355">
    <property type="term" value="P:regulation of DNA-templated transcription"/>
    <property type="evidence" value="ECO:0007669"/>
    <property type="project" value="InterPro"/>
</dbReference>
<keyword evidence="3" id="KW-0597">Phosphoprotein</keyword>
<dbReference type="PANTHER" id="PTHR43065:SF10">
    <property type="entry name" value="PEROXIDE STRESS-ACTIVATED HISTIDINE KINASE MAK3"/>
    <property type="match status" value="1"/>
</dbReference>
<dbReference type="PROSITE" id="PS50113">
    <property type="entry name" value="PAC"/>
    <property type="match status" value="2"/>
</dbReference>
<evidence type="ECO:0000256" key="2">
    <source>
        <dbReference type="ARBA" id="ARBA00012438"/>
    </source>
</evidence>
<accession>T0D1F0</accession>
<dbReference type="SMART" id="SM00091">
    <property type="entry name" value="PAS"/>
    <property type="match status" value="3"/>
</dbReference>
<dbReference type="SMART" id="SM00387">
    <property type="entry name" value="HATPase_c"/>
    <property type="match status" value="1"/>
</dbReference>
<dbReference type="Gene3D" id="1.10.287.130">
    <property type="match status" value="1"/>
</dbReference>
<dbReference type="InterPro" id="IPR035965">
    <property type="entry name" value="PAS-like_dom_sf"/>
</dbReference>
<keyword evidence="5" id="KW-0547">Nucleotide-binding</keyword>
<sequence length="765" mass="85313">MTVSNAGNVNLFVEEQTVFDMFSELVSSVRQFHYDGCVTLIYESIRDALRPGPGFDEMPASMRDQLNRLLASPSFVADVTTASGVFDLNRWNEQAAVNRLTPHNTFGLSSPWLVPVRSTRHFYGCFIVYHRWERMLTSSDVRILTLIAERVATTLDFQRANSSYQMYESLFRDHPLAVLRLDATDVVRDVNRAFQQLYGRSKHQLVGLPFQSVLMAVGLDSADVSNAASSLKEINAHGSESEDYVDFLRHNLWISIPILIDGATQGRYVVFNDVSRILKMHEKLRTTQDLLTSFVYHSTDPIVILEPSGVVTTVNPAFEEVFGWEAEEVSNLFVGDLAGIDLGRLRPSDAHGVKETVTSYEAVATTRDGRPIDVDVTLSSIQGDGQMRSGLVAVVRDVSDRKRAERKLRMSQERYHSLVHHHPNAILAVDLAGRIVEANQASERILGYALDRLLELNHVKSLFSDDTHHLIEDWLRQYAAGESLQNEPQAEFESTMRHARGHTISVAVTWVPIIITDHGVEGAFLILEDMTERKRAEEIFRYSDKLSGVGQLAAGIAHEIRNPLTAIQGFCRLLEEGATPTQSRYLKIMKDELARIDLIVGEMMALAKPADAFFRIYAVQDIVRDVVALMNAEALLHGVELHVQCDSVPARLHCDPNQLKQVLVNIIKNALEATKEGGQVRLGVDEREDVVEISVEDTGEGIPEEHLEQLGTPFFTTKERGTGLGLLVSRRIVQAHGGSLHIDSVIGQGTTVLVRLPKADEKTSP</sequence>
<dbReference type="CDD" id="cd00082">
    <property type="entry name" value="HisKA"/>
    <property type="match status" value="1"/>
</dbReference>
<dbReference type="SUPFAM" id="SSF55785">
    <property type="entry name" value="PYP-like sensor domain (PAS domain)"/>
    <property type="match status" value="3"/>
</dbReference>
<dbReference type="InterPro" id="IPR001610">
    <property type="entry name" value="PAC"/>
</dbReference>
<dbReference type="InterPro" id="IPR004358">
    <property type="entry name" value="Sig_transdc_His_kin-like_C"/>
</dbReference>
<name>T0D1F0_ALIAG</name>
<organism evidence="9 10">
    <name type="scientific">Alicyclobacillus acidoterrestris (strain ATCC 49025 / DSM 3922 / CIP 106132 / NCIMB 13137 / GD3B)</name>
    <dbReference type="NCBI Taxonomy" id="1356854"/>
    <lineage>
        <taxon>Bacteria</taxon>
        <taxon>Bacillati</taxon>
        <taxon>Bacillota</taxon>
        <taxon>Bacilli</taxon>
        <taxon>Bacillales</taxon>
        <taxon>Alicyclobacillaceae</taxon>
        <taxon>Alicyclobacillus</taxon>
    </lineage>
</organism>
<evidence type="ECO:0000256" key="3">
    <source>
        <dbReference type="ARBA" id="ARBA00022553"/>
    </source>
</evidence>
<keyword evidence="8" id="KW-0902">Two-component regulatory system</keyword>
<dbReference type="Proteomes" id="UP000829401">
    <property type="component" value="Chromosome"/>
</dbReference>
<evidence type="ECO:0000256" key="8">
    <source>
        <dbReference type="ARBA" id="ARBA00023012"/>
    </source>
</evidence>
<comment type="catalytic activity">
    <reaction evidence="1">
        <text>ATP + protein L-histidine = ADP + protein N-phospho-L-histidine.</text>
        <dbReference type="EC" id="2.7.13.3"/>
    </reaction>
</comment>
<dbReference type="InterPro" id="IPR036097">
    <property type="entry name" value="HisK_dim/P_sf"/>
</dbReference>
<dbReference type="InterPro" id="IPR036890">
    <property type="entry name" value="HATPase_C_sf"/>
</dbReference>
<dbReference type="Pfam" id="PF13188">
    <property type="entry name" value="PAS_8"/>
    <property type="match status" value="1"/>
</dbReference>
<dbReference type="PROSITE" id="PS50112">
    <property type="entry name" value="PAS"/>
    <property type="match status" value="3"/>
</dbReference>
<dbReference type="SMART" id="SM00388">
    <property type="entry name" value="HisKA"/>
    <property type="match status" value="1"/>
</dbReference>
<dbReference type="InterPro" id="IPR000014">
    <property type="entry name" value="PAS"/>
</dbReference>
<dbReference type="AlphaFoldDB" id="T0D1F0"/>
<evidence type="ECO:0000313" key="10">
    <source>
        <dbReference type="Proteomes" id="UP000829401"/>
    </source>
</evidence>
<keyword evidence="7" id="KW-0067">ATP-binding</keyword>
<evidence type="ECO:0000256" key="6">
    <source>
        <dbReference type="ARBA" id="ARBA00022777"/>
    </source>
</evidence>
<gene>
    <name evidence="9" type="ORF">K1I37_07075</name>
</gene>
<dbReference type="STRING" id="1356854.N007_12645"/>
<evidence type="ECO:0000256" key="5">
    <source>
        <dbReference type="ARBA" id="ARBA00022741"/>
    </source>
</evidence>
<accession>A0A9E7CRP7</accession>
<evidence type="ECO:0000256" key="4">
    <source>
        <dbReference type="ARBA" id="ARBA00022679"/>
    </source>
</evidence>
<evidence type="ECO:0000256" key="7">
    <source>
        <dbReference type="ARBA" id="ARBA00022840"/>
    </source>
</evidence>
<dbReference type="NCBIfam" id="TIGR00229">
    <property type="entry name" value="sensory_box"/>
    <property type="match status" value="2"/>
</dbReference>
<dbReference type="InterPro" id="IPR000700">
    <property type="entry name" value="PAS-assoc_C"/>
</dbReference>
<dbReference type="RefSeq" id="WP_021297586.1">
    <property type="nucleotide sequence ID" value="NZ_AURB01000156.1"/>
</dbReference>
<dbReference type="PROSITE" id="PS50109">
    <property type="entry name" value="HIS_KIN"/>
    <property type="match status" value="1"/>
</dbReference>
<dbReference type="InterPro" id="IPR003661">
    <property type="entry name" value="HisK_dim/P_dom"/>
</dbReference>
<dbReference type="Gene3D" id="3.30.565.10">
    <property type="entry name" value="Histidine kinase-like ATPase, C-terminal domain"/>
    <property type="match status" value="1"/>
</dbReference>
<dbReference type="SUPFAM" id="SSF47384">
    <property type="entry name" value="Homodimeric domain of signal transducing histidine kinase"/>
    <property type="match status" value="1"/>
</dbReference>
<keyword evidence="6" id="KW-0418">Kinase</keyword>
<dbReference type="OrthoDB" id="9815750at2"/>
<dbReference type="CDD" id="cd00130">
    <property type="entry name" value="PAS"/>
    <property type="match status" value="3"/>
</dbReference>
<dbReference type="PRINTS" id="PR00344">
    <property type="entry name" value="BCTRLSENSOR"/>
</dbReference>
<proteinExistence type="predicted"/>
<evidence type="ECO:0000256" key="1">
    <source>
        <dbReference type="ARBA" id="ARBA00000085"/>
    </source>
</evidence>
<dbReference type="SUPFAM" id="SSF55874">
    <property type="entry name" value="ATPase domain of HSP90 chaperone/DNA topoisomerase II/histidine kinase"/>
    <property type="match status" value="1"/>
</dbReference>
<dbReference type="CDD" id="cd00075">
    <property type="entry name" value="HATPase"/>
    <property type="match status" value="1"/>
</dbReference>
<dbReference type="PANTHER" id="PTHR43065">
    <property type="entry name" value="SENSOR HISTIDINE KINASE"/>
    <property type="match status" value="1"/>
</dbReference>
<dbReference type="EC" id="2.7.13.3" evidence="2"/>
<dbReference type="SMART" id="SM00086">
    <property type="entry name" value="PAC"/>
    <property type="match status" value="2"/>
</dbReference>
<keyword evidence="4" id="KW-0808">Transferase</keyword>
<dbReference type="GO" id="GO:0005524">
    <property type="term" value="F:ATP binding"/>
    <property type="evidence" value="ECO:0007669"/>
    <property type="project" value="UniProtKB-KW"/>
</dbReference>
<dbReference type="GO" id="GO:0000155">
    <property type="term" value="F:phosphorelay sensor kinase activity"/>
    <property type="evidence" value="ECO:0007669"/>
    <property type="project" value="InterPro"/>
</dbReference>
<protein>
    <recommendedName>
        <fullName evidence="2">histidine kinase</fullName>
        <ecNumber evidence="2">2.7.13.3</ecNumber>
    </recommendedName>
</protein>
<dbReference type="Pfam" id="PF00989">
    <property type="entry name" value="PAS"/>
    <property type="match status" value="2"/>
</dbReference>
<keyword evidence="10" id="KW-1185">Reference proteome</keyword>
<dbReference type="InterPro" id="IPR003594">
    <property type="entry name" value="HATPase_dom"/>
</dbReference>
<dbReference type="InterPro" id="IPR005467">
    <property type="entry name" value="His_kinase_dom"/>
</dbReference>
<dbReference type="Pfam" id="PF02518">
    <property type="entry name" value="HATPase_c"/>
    <property type="match status" value="1"/>
</dbReference>
<dbReference type="Gene3D" id="3.30.450.20">
    <property type="entry name" value="PAS domain"/>
    <property type="match status" value="3"/>
</dbReference>
<reference evidence="10" key="1">
    <citation type="journal article" date="2022" name="G3 (Bethesda)">
        <title>Unveiling the complete genome sequence of Alicyclobacillus acidoterrestris DSM 3922T, a taint-producing strain.</title>
        <authorList>
            <person name="Leonardo I.C."/>
            <person name="Barreto Crespo M.T."/>
            <person name="Gaspar F.B."/>
        </authorList>
    </citation>
    <scope>NUCLEOTIDE SEQUENCE [LARGE SCALE GENOMIC DNA]</scope>
    <source>
        <strain evidence="10">DSM 3922</strain>
    </source>
</reference>
<evidence type="ECO:0000313" key="9">
    <source>
        <dbReference type="EMBL" id="UNO50229.1"/>
    </source>
</evidence>
<dbReference type="InterPro" id="IPR013767">
    <property type="entry name" value="PAS_fold"/>
</dbReference>
<dbReference type="Pfam" id="PF00512">
    <property type="entry name" value="HisKA"/>
    <property type="match status" value="1"/>
</dbReference>
<dbReference type="EMBL" id="CP080467">
    <property type="protein sequence ID" value="UNO50229.1"/>
    <property type="molecule type" value="Genomic_DNA"/>
</dbReference>